<reference evidence="2" key="1">
    <citation type="journal article" date="2019" name="Int. J. Syst. Evol. Microbiol.">
        <title>The Global Catalogue of Microorganisms (GCM) 10K type strain sequencing project: providing services to taxonomists for standard genome sequencing and annotation.</title>
        <authorList>
            <consortium name="The Broad Institute Genomics Platform"/>
            <consortium name="The Broad Institute Genome Sequencing Center for Infectious Disease"/>
            <person name="Wu L."/>
            <person name="Ma J."/>
        </authorList>
    </citation>
    <scope>NUCLEOTIDE SEQUENCE [LARGE SCALE GENOMIC DNA]</scope>
    <source>
        <strain evidence="2">KCTC 42423</strain>
    </source>
</reference>
<name>A0ABW5NC92_9FLAO</name>
<dbReference type="RefSeq" id="WP_378255265.1">
    <property type="nucleotide sequence ID" value="NZ_JBHSJV010000001.1"/>
</dbReference>
<accession>A0ABW5NC92</accession>
<proteinExistence type="predicted"/>
<protein>
    <recommendedName>
        <fullName evidence="3">DUF2019 domain-containing protein</fullName>
    </recommendedName>
</protein>
<gene>
    <name evidence="1" type="ORF">ACFSTE_19665</name>
</gene>
<keyword evidence="2" id="KW-1185">Reference proteome</keyword>
<evidence type="ECO:0008006" key="3">
    <source>
        <dbReference type="Google" id="ProtNLM"/>
    </source>
</evidence>
<dbReference type="SUPFAM" id="SSF48371">
    <property type="entry name" value="ARM repeat"/>
    <property type="match status" value="1"/>
</dbReference>
<organism evidence="1 2">
    <name type="scientific">Aquimarina hainanensis</name>
    <dbReference type="NCBI Taxonomy" id="1578017"/>
    <lineage>
        <taxon>Bacteria</taxon>
        <taxon>Pseudomonadati</taxon>
        <taxon>Bacteroidota</taxon>
        <taxon>Flavobacteriia</taxon>
        <taxon>Flavobacteriales</taxon>
        <taxon>Flavobacteriaceae</taxon>
        <taxon>Aquimarina</taxon>
    </lineage>
</organism>
<sequence>MHFENINQAKKELVEAILSEYISVLIDDDRVQEIKIKKAYKIQYYIEENFDLKEMKDLLSHDIARVRVWAAKMLLPIYEEIALKVLDDISKSKIPHCSSDARIIYCEWKNEPISFD</sequence>
<dbReference type="InterPro" id="IPR016024">
    <property type="entry name" value="ARM-type_fold"/>
</dbReference>
<dbReference type="EMBL" id="JBHULX010000039">
    <property type="protein sequence ID" value="MFD2593065.1"/>
    <property type="molecule type" value="Genomic_DNA"/>
</dbReference>
<evidence type="ECO:0000313" key="2">
    <source>
        <dbReference type="Proteomes" id="UP001597459"/>
    </source>
</evidence>
<comment type="caution">
    <text evidence="1">The sequence shown here is derived from an EMBL/GenBank/DDBJ whole genome shotgun (WGS) entry which is preliminary data.</text>
</comment>
<dbReference type="Proteomes" id="UP001597459">
    <property type="component" value="Unassembled WGS sequence"/>
</dbReference>
<evidence type="ECO:0000313" key="1">
    <source>
        <dbReference type="EMBL" id="MFD2593065.1"/>
    </source>
</evidence>